<feature type="region of interest" description="Disordered" evidence="1">
    <location>
        <begin position="529"/>
        <end position="564"/>
    </location>
</feature>
<keyword evidence="2" id="KW-0812">Transmembrane</keyword>
<feature type="transmembrane region" description="Helical" evidence="2">
    <location>
        <begin position="52"/>
        <end position="70"/>
    </location>
</feature>
<dbReference type="Gene3D" id="2.120.10.10">
    <property type="match status" value="1"/>
</dbReference>
<feature type="transmembrane region" description="Helical" evidence="2">
    <location>
        <begin position="473"/>
        <end position="493"/>
    </location>
</feature>
<feature type="compositionally biased region" description="Pro residues" evidence="1">
    <location>
        <begin position="529"/>
        <end position="553"/>
    </location>
</feature>
<evidence type="ECO:0000256" key="2">
    <source>
        <dbReference type="SAM" id="Phobius"/>
    </source>
</evidence>
<feature type="transmembrane region" description="Helical" evidence="2">
    <location>
        <begin position="77"/>
        <end position="103"/>
    </location>
</feature>
<evidence type="ECO:0000313" key="3">
    <source>
        <dbReference type="EMBL" id="SCL19117.1"/>
    </source>
</evidence>
<sequence>MERPERRPDAARVALAWLGHPVTVLALVVLVLNDHVLKAAQPGWLTGKLSDVAGLVLAPPLVATLVALTVPRLPARAAVGLGLGLVGVGFTVVKTSGYAAAAASAAWSAVSGPSLVRADRTDLLALPALALAGWSWRRARRDPVGRRSARLVRLLVLLPAATLAVAATSPIWYPDALRATVVDGRLAAGTGSSWDADNVSPVEAWRVSDDGGETWRDPTPAEEQVLNPPFSPSPGVTPPSALPSMLPSLPARQNCSAATPQRCYRLVPGRIRVEESDDAGRTWRPAWEVTEEQRAILNRQYQDAGPNGERIASQDVAVLDVGGGRHVVLVANGRDGFAVRGPDGDWRRIGFPSAPVADHPFSGSPPPLGTSAPADRHSDPLRAVLLTLALAELVLVVSGARAGQAVGNGVWLPSLLAAVTVVTVPLLAAVWLSDDLPTVAAVFGCVVLLLGAPFLALVPNWVRHWSGRWTAEVLLAAALTLVLAGLPLVGWLYGRPAYASTAVALAALATVPGLMLGWRAARLVGPSAPTPDPPYPPGLAIGPPAPTPDPSYPVRPAVPEEPAR</sequence>
<feature type="transmembrane region" description="Helical" evidence="2">
    <location>
        <begin position="410"/>
        <end position="432"/>
    </location>
</feature>
<reference evidence="4" key="1">
    <citation type="submission" date="2016-06" db="EMBL/GenBank/DDBJ databases">
        <authorList>
            <person name="Varghese N."/>
            <person name="Submissions Spin"/>
        </authorList>
    </citation>
    <scope>NUCLEOTIDE SEQUENCE [LARGE SCALE GENOMIC DNA]</scope>
    <source>
        <strain evidence="4">DSM 45431</strain>
    </source>
</reference>
<dbReference type="Proteomes" id="UP000199413">
    <property type="component" value="Unassembled WGS sequence"/>
</dbReference>
<feature type="region of interest" description="Disordered" evidence="1">
    <location>
        <begin position="208"/>
        <end position="248"/>
    </location>
</feature>
<feature type="transmembrane region" description="Helical" evidence="2">
    <location>
        <begin position="499"/>
        <end position="518"/>
    </location>
</feature>
<evidence type="ECO:0000313" key="4">
    <source>
        <dbReference type="Proteomes" id="UP000199413"/>
    </source>
</evidence>
<dbReference type="InterPro" id="IPR036278">
    <property type="entry name" value="Sialidase_sf"/>
</dbReference>
<accession>A0A1C6RPX5</accession>
<keyword evidence="2" id="KW-1133">Transmembrane helix</keyword>
<keyword evidence="4" id="KW-1185">Reference proteome</keyword>
<gene>
    <name evidence="3" type="ORF">GA0070624_1685</name>
</gene>
<feature type="transmembrane region" description="Helical" evidence="2">
    <location>
        <begin position="123"/>
        <end position="139"/>
    </location>
</feature>
<feature type="transmembrane region" description="Helical" evidence="2">
    <location>
        <begin position="12"/>
        <end position="32"/>
    </location>
</feature>
<feature type="transmembrane region" description="Helical" evidence="2">
    <location>
        <begin position="438"/>
        <end position="461"/>
    </location>
</feature>
<keyword evidence="2" id="KW-0472">Membrane</keyword>
<name>A0A1C6RPX5_9ACTN</name>
<proteinExistence type="predicted"/>
<dbReference type="OrthoDB" id="3524974at2"/>
<feature type="compositionally biased region" description="Pro residues" evidence="1">
    <location>
        <begin position="229"/>
        <end position="241"/>
    </location>
</feature>
<dbReference type="SUPFAM" id="SSF50939">
    <property type="entry name" value="Sialidases"/>
    <property type="match status" value="2"/>
</dbReference>
<evidence type="ECO:0000256" key="1">
    <source>
        <dbReference type="SAM" id="MobiDB-lite"/>
    </source>
</evidence>
<organism evidence="3 4">
    <name type="scientific">Micromonospora rhizosphaerae</name>
    <dbReference type="NCBI Taxonomy" id="568872"/>
    <lineage>
        <taxon>Bacteria</taxon>
        <taxon>Bacillati</taxon>
        <taxon>Actinomycetota</taxon>
        <taxon>Actinomycetes</taxon>
        <taxon>Micromonosporales</taxon>
        <taxon>Micromonosporaceae</taxon>
        <taxon>Micromonospora</taxon>
    </lineage>
</organism>
<dbReference type="AlphaFoldDB" id="A0A1C6RPX5"/>
<protein>
    <submittedName>
        <fullName evidence="3">Uncharacterized protein</fullName>
    </submittedName>
</protein>
<dbReference type="RefSeq" id="WP_091338483.1">
    <property type="nucleotide sequence ID" value="NZ_FMHV01000002.1"/>
</dbReference>
<dbReference type="EMBL" id="FMHV01000002">
    <property type="protein sequence ID" value="SCL19117.1"/>
    <property type="molecule type" value="Genomic_DNA"/>
</dbReference>
<feature type="transmembrane region" description="Helical" evidence="2">
    <location>
        <begin position="151"/>
        <end position="173"/>
    </location>
</feature>
<feature type="transmembrane region" description="Helical" evidence="2">
    <location>
        <begin position="380"/>
        <end position="398"/>
    </location>
</feature>
<dbReference type="STRING" id="568872.GA0070624_1685"/>